<feature type="transmembrane region" description="Helical" evidence="1">
    <location>
        <begin position="20"/>
        <end position="38"/>
    </location>
</feature>
<sequence length="747" mass="80856">MPESALEQHEIEYRARQIRLGTWVAVGVILIGAVRAQLDWRSGPWVVGGIALMAVGQAGLGLLPWERYVQSSWLPRALAAWWLANLALLLAYTAYDTAALTIFPAGVMLVLASAAALAGQAEVIGLGALSGLGYLALYTTRDRPMGATLAALTVALMVGVAWFCAQSAGNRRRTDRARRSAERKVEALLEASSDAVLAIQVNGGGVTYASPSVKTVLGYDPRFVTSAMLSEITHPDFLPVSQEWWRGIISGGPGYTGRAESRVRRADGTWIWAEVIGTNRTTEAPLFAAVISIRDITGRKELEEELTRQAFADSLTGMPNRALFRDRLEHAIARNRRGGGRITLLLVDLDDFKLVNDSLGHNAGDQLIATTALRLHQQLRAADTLARLGGDEFAILVEDITEIEAMDLADRLLAAIRRPLRLGTRDVVTSASIGVATAKAGDGDDGPDPGELLRNADLAMYAAKGNGRDRYALFDPAMYAGIMREAEDRAELELALARQEFVVHYQPIVDLPTSRLIGVEALVRWEHPARGMLGPNTFIPLAESTGLIVPLGRWVLRQACEQLAEWRAQFPAAAAIRVNINLSARQFQHEGLVEEVAGILAETGVDPHQIVLEITESLLMQDTDSTIETLGRLKALGVRLAIDDFGTGYSSLSYLKRFPVDILKIDRSFVDGITTERGDATLAEAVVQLGRALQLQTVAEGIETAEQWSTLQDLGCEFGQGYLFARPGAADAISSILGDARVPESTG</sequence>
<dbReference type="InterPro" id="IPR000014">
    <property type="entry name" value="PAS"/>
</dbReference>
<gene>
    <name evidence="6" type="ORF">GCM10017581_040740</name>
</gene>
<comment type="caution">
    <text evidence="6">The sequence shown here is derived from an EMBL/GenBank/DDBJ whole genome shotgun (WGS) entry which is preliminary data.</text>
</comment>
<dbReference type="InterPro" id="IPR000700">
    <property type="entry name" value="PAS-assoc_C"/>
</dbReference>
<name>A0A9W6KJW7_9ACTN</name>
<dbReference type="Gene3D" id="3.20.20.450">
    <property type="entry name" value="EAL domain"/>
    <property type="match status" value="1"/>
</dbReference>
<dbReference type="Proteomes" id="UP001143480">
    <property type="component" value="Unassembled WGS sequence"/>
</dbReference>
<keyword evidence="1" id="KW-1133">Transmembrane helix</keyword>
<reference evidence="6" key="1">
    <citation type="journal article" date="2014" name="Int. J. Syst. Evol. Microbiol.">
        <title>Complete genome sequence of Corynebacterium casei LMG S-19264T (=DSM 44701T), isolated from a smear-ripened cheese.</title>
        <authorList>
            <consortium name="US DOE Joint Genome Institute (JGI-PGF)"/>
            <person name="Walter F."/>
            <person name="Albersmeier A."/>
            <person name="Kalinowski J."/>
            <person name="Ruckert C."/>
        </authorList>
    </citation>
    <scope>NUCLEOTIDE SEQUENCE</scope>
    <source>
        <strain evidence="6">VKM Ac-1321</strain>
    </source>
</reference>
<dbReference type="InterPro" id="IPR043128">
    <property type="entry name" value="Rev_trsase/Diguanyl_cyclase"/>
</dbReference>
<keyword evidence="7" id="KW-1185">Reference proteome</keyword>
<evidence type="ECO:0000259" key="5">
    <source>
        <dbReference type="PROSITE" id="PS50887"/>
    </source>
</evidence>
<dbReference type="CDD" id="cd01949">
    <property type="entry name" value="GGDEF"/>
    <property type="match status" value="1"/>
</dbReference>
<evidence type="ECO:0000259" key="3">
    <source>
        <dbReference type="PROSITE" id="PS50113"/>
    </source>
</evidence>
<dbReference type="PROSITE" id="PS50113">
    <property type="entry name" value="PAC"/>
    <property type="match status" value="1"/>
</dbReference>
<dbReference type="Pfam" id="PF00990">
    <property type="entry name" value="GGDEF"/>
    <property type="match status" value="1"/>
</dbReference>
<dbReference type="PANTHER" id="PTHR44757:SF2">
    <property type="entry name" value="BIOFILM ARCHITECTURE MAINTENANCE PROTEIN MBAA"/>
    <property type="match status" value="1"/>
</dbReference>
<feature type="domain" description="EAL" evidence="4">
    <location>
        <begin position="485"/>
        <end position="741"/>
    </location>
</feature>
<dbReference type="PROSITE" id="PS50887">
    <property type="entry name" value="GGDEF"/>
    <property type="match status" value="1"/>
</dbReference>
<protein>
    <submittedName>
        <fullName evidence="6">Two-component system response regulator</fullName>
    </submittedName>
</protein>
<reference evidence="6" key="2">
    <citation type="submission" date="2023-01" db="EMBL/GenBank/DDBJ databases">
        <authorList>
            <person name="Sun Q."/>
            <person name="Evtushenko L."/>
        </authorList>
    </citation>
    <scope>NUCLEOTIDE SEQUENCE</scope>
    <source>
        <strain evidence="6">VKM Ac-1321</strain>
    </source>
</reference>
<dbReference type="InterPro" id="IPR013655">
    <property type="entry name" value="PAS_fold_3"/>
</dbReference>
<feature type="domain" description="PAS" evidence="2">
    <location>
        <begin position="181"/>
        <end position="252"/>
    </location>
</feature>
<dbReference type="FunFam" id="3.20.20.450:FF:000001">
    <property type="entry name" value="Cyclic di-GMP phosphodiesterase yahA"/>
    <property type="match status" value="1"/>
</dbReference>
<dbReference type="InterPro" id="IPR001633">
    <property type="entry name" value="EAL_dom"/>
</dbReference>
<dbReference type="InterPro" id="IPR052155">
    <property type="entry name" value="Biofilm_reg_signaling"/>
</dbReference>
<dbReference type="InterPro" id="IPR029787">
    <property type="entry name" value="Nucleotide_cyclase"/>
</dbReference>
<dbReference type="Gene3D" id="3.30.70.270">
    <property type="match status" value="1"/>
</dbReference>
<dbReference type="PANTHER" id="PTHR44757">
    <property type="entry name" value="DIGUANYLATE CYCLASE DGCP"/>
    <property type="match status" value="1"/>
</dbReference>
<dbReference type="EMBL" id="BSFP01000023">
    <property type="protein sequence ID" value="GLL02332.1"/>
    <property type="molecule type" value="Genomic_DNA"/>
</dbReference>
<dbReference type="SMART" id="SM00091">
    <property type="entry name" value="PAS"/>
    <property type="match status" value="1"/>
</dbReference>
<dbReference type="RefSeq" id="WP_261959186.1">
    <property type="nucleotide sequence ID" value="NZ_BAAAXA010000001.1"/>
</dbReference>
<dbReference type="NCBIfam" id="TIGR00254">
    <property type="entry name" value="GGDEF"/>
    <property type="match status" value="1"/>
</dbReference>
<dbReference type="PROSITE" id="PS50112">
    <property type="entry name" value="PAS"/>
    <property type="match status" value="1"/>
</dbReference>
<dbReference type="PROSITE" id="PS50883">
    <property type="entry name" value="EAL"/>
    <property type="match status" value="1"/>
</dbReference>
<dbReference type="SUPFAM" id="SSF55073">
    <property type="entry name" value="Nucleotide cyclase"/>
    <property type="match status" value="1"/>
</dbReference>
<dbReference type="CDD" id="cd01948">
    <property type="entry name" value="EAL"/>
    <property type="match status" value="1"/>
</dbReference>
<evidence type="ECO:0000313" key="6">
    <source>
        <dbReference type="EMBL" id="GLL02332.1"/>
    </source>
</evidence>
<dbReference type="Gene3D" id="3.30.450.20">
    <property type="entry name" value="PAS domain"/>
    <property type="match status" value="1"/>
</dbReference>
<dbReference type="CDD" id="cd00130">
    <property type="entry name" value="PAS"/>
    <property type="match status" value="1"/>
</dbReference>
<feature type="transmembrane region" description="Helical" evidence="1">
    <location>
        <begin position="107"/>
        <end position="137"/>
    </location>
</feature>
<evidence type="ECO:0000256" key="1">
    <source>
        <dbReference type="SAM" id="Phobius"/>
    </source>
</evidence>
<keyword evidence="1" id="KW-0472">Membrane</keyword>
<dbReference type="InterPro" id="IPR035919">
    <property type="entry name" value="EAL_sf"/>
</dbReference>
<keyword evidence="1" id="KW-0812">Transmembrane</keyword>
<organism evidence="6 7">
    <name type="scientific">Dactylosporangium matsuzakiense</name>
    <dbReference type="NCBI Taxonomy" id="53360"/>
    <lineage>
        <taxon>Bacteria</taxon>
        <taxon>Bacillati</taxon>
        <taxon>Actinomycetota</taxon>
        <taxon>Actinomycetes</taxon>
        <taxon>Micromonosporales</taxon>
        <taxon>Micromonosporaceae</taxon>
        <taxon>Dactylosporangium</taxon>
    </lineage>
</organism>
<dbReference type="SUPFAM" id="SSF55785">
    <property type="entry name" value="PYP-like sensor domain (PAS domain)"/>
    <property type="match status" value="1"/>
</dbReference>
<dbReference type="SMART" id="SM00052">
    <property type="entry name" value="EAL"/>
    <property type="match status" value="1"/>
</dbReference>
<dbReference type="NCBIfam" id="TIGR00229">
    <property type="entry name" value="sensory_box"/>
    <property type="match status" value="1"/>
</dbReference>
<dbReference type="Pfam" id="PF00563">
    <property type="entry name" value="EAL"/>
    <property type="match status" value="1"/>
</dbReference>
<feature type="transmembrane region" description="Helical" evidence="1">
    <location>
        <begin position="149"/>
        <end position="169"/>
    </location>
</feature>
<dbReference type="InterPro" id="IPR000160">
    <property type="entry name" value="GGDEF_dom"/>
</dbReference>
<accession>A0A9W6KJW7</accession>
<dbReference type="AlphaFoldDB" id="A0A9W6KJW7"/>
<feature type="domain" description="PAC" evidence="3">
    <location>
        <begin position="257"/>
        <end position="308"/>
    </location>
</feature>
<dbReference type="SMART" id="SM00267">
    <property type="entry name" value="GGDEF"/>
    <property type="match status" value="1"/>
</dbReference>
<feature type="transmembrane region" description="Helical" evidence="1">
    <location>
        <begin position="77"/>
        <end position="95"/>
    </location>
</feature>
<dbReference type="SUPFAM" id="SSF141868">
    <property type="entry name" value="EAL domain-like"/>
    <property type="match status" value="1"/>
</dbReference>
<proteinExistence type="predicted"/>
<evidence type="ECO:0000259" key="2">
    <source>
        <dbReference type="PROSITE" id="PS50112"/>
    </source>
</evidence>
<evidence type="ECO:0000259" key="4">
    <source>
        <dbReference type="PROSITE" id="PS50883"/>
    </source>
</evidence>
<dbReference type="FunFam" id="3.30.70.270:FF:000001">
    <property type="entry name" value="Diguanylate cyclase domain protein"/>
    <property type="match status" value="1"/>
</dbReference>
<feature type="transmembrane region" description="Helical" evidence="1">
    <location>
        <begin position="44"/>
        <end position="65"/>
    </location>
</feature>
<dbReference type="InterPro" id="IPR035965">
    <property type="entry name" value="PAS-like_dom_sf"/>
</dbReference>
<feature type="domain" description="GGDEF" evidence="5">
    <location>
        <begin position="340"/>
        <end position="476"/>
    </location>
</feature>
<evidence type="ECO:0000313" key="7">
    <source>
        <dbReference type="Proteomes" id="UP001143480"/>
    </source>
</evidence>
<dbReference type="Pfam" id="PF08447">
    <property type="entry name" value="PAS_3"/>
    <property type="match status" value="1"/>
</dbReference>